<organism evidence="1 2">
    <name type="scientific">Saccharococcus caldoxylosilyticus</name>
    <dbReference type="NCBI Taxonomy" id="81408"/>
    <lineage>
        <taxon>Bacteria</taxon>
        <taxon>Bacillati</taxon>
        <taxon>Bacillota</taxon>
        <taxon>Bacilli</taxon>
        <taxon>Bacillales</taxon>
        <taxon>Anoxybacillaceae</taxon>
        <taxon>Saccharococcus</taxon>
    </lineage>
</organism>
<dbReference type="Proteomes" id="UP000075455">
    <property type="component" value="Unassembled WGS sequence"/>
</dbReference>
<evidence type="ECO:0000313" key="2">
    <source>
        <dbReference type="Proteomes" id="UP000075455"/>
    </source>
</evidence>
<name>A0A150LVN5_9BACL</name>
<dbReference type="AlphaFoldDB" id="A0A150LVN5"/>
<proteinExistence type="predicted"/>
<sequence>MENIYPYLRRTIRQINKKTVGIPTVFLYDVFYMMKDK</sequence>
<protein>
    <submittedName>
        <fullName evidence="1">Uncharacterized protein</fullName>
    </submittedName>
</protein>
<reference evidence="1 2" key="1">
    <citation type="submission" date="2016-01" db="EMBL/GenBank/DDBJ databases">
        <title>Draft Genome Sequences of Seven Thermophilic Sporeformers Isolated from Foods.</title>
        <authorList>
            <person name="Berendsen E.M."/>
            <person name="Wells-Bennik M.H."/>
            <person name="Krawcyk A.O."/>
            <person name="De Jong A."/>
            <person name="Holsappel S."/>
            <person name="Eijlander R.T."/>
            <person name="Kuipers O.P."/>
        </authorList>
    </citation>
    <scope>NUCLEOTIDE SEQUENCE [LARGE SCALE GENOMIC DNA]</scope>
    <source>
        <strain evidence="1 2">B4119</strain>
    </source>
</reference>
<comment type="caution">
    <text evidence="1">The sequence shown here is derived from an EMBL/GenBank/DDBJ whole genome shotgun (WGS) entry which is preliminary data.</text>
</comment>
<dbReference type="EMBL" id="LQYS01000032">
    <property type="protein sequence ID" value="KYD16355.1"/>
    <property type="molecule type" value="Genomic_DNA"/>
</dbReference>
<accession>A0A150LVN5</accession>
<evidence type="ECO:0000313" key="1">
    <source>
        <dbReference type="EMBL" id="KYD16355.1"/>
    </source>
</evidence>
<gene>
    <name evidence="1" type="ORF">B4119_1768</name>
</gene>